<dbReference type="InterPro" id="IPR025381">
    <property type="entry name" value="DUF4296"/>
</dbReference>
<evidence type="ECO:0000313" key="3">
    <source>
        <dbReference type="Proteomes" id="UP000191112"/>
    </source>
</evidence>
<evidence type="ECO:0000313" key="2">
    <source>
        <dbReference type="EMBL" id="SKC02514.1"/>
    </source>
</evidence>
<proteinExistence type="predicted"/>
<dbReference type="Pfam" id="PF14129">
    <property type="entry name" value="DUF4296"/>
    <property type="match status" value="1"/>
</dbReference>
<dbReference type="STRING" id="619805.SAMN05660477_02507"/>
<reference evidence="2 3" key="1">
    <citation type="submission" date="2017-02" db="EMBL/GenBank/DDBJ databases">
        <authorList>
            <person name="Peterson S.W."/>
        </authorList>
    </citation>
    <scope>NUCLEOTIDE SEQUENCE [LARGE SCALE GENOMIC DNA]</scope>
    <source>
        <strain evidence="2 3">DSM 22323</strain>
    </source>
</reference>
<keyword evidence="3" id="KW-1185">Reference proteome</keyword>
<name>A0A1T5G2L3_9FLAO</name>
<organism evidence="2 3">
    <name type="scientific">Soonwooa buanensis</name>
    <dbReference type="NCBI Taxonomy" id="619805"/>
    <lineage>
        <taxon>Bacteria</taxon>
        <taxon>Pseudomonadati</taxon>
        <taxon>Bacteroidota</taxon>
        <taxon>Flavobacteriia</taxon>
        <taxon>Flavobacteriales</taxon>
        <taxon>Weeksellaceae</taxon>
        <taxon>Chryseobacterium group</taxon>
        <taxon>Soonwooa</taxon>
    </lineage>
</organism>
<accession>A0A1T5G2L3</accession>
<dbReference type="PROSITE" id="PS51257">
    <property type="entry name" value="PROKAR_LIPOPROTEIN"/>
    <property type="match status" value="1"/>
</dbReference>
<dbReference type="OrthoDB" id="1525222at2"/>
<dbReference type="Proteomes" id="UP000191112">
    <property type="component" value="Unassembled WGS sequence"/>
</dbReference>
<gene>
    <name evidence="2" type="ORF">SAMN05660477_02507</name>
</gene>
<dbReference type="RefSeq" id="WP_079667704.1">
    <property type="nucleotide sequence ID" value="NZ_FUYZ01000009.1"/>
</dbReference>
<protein>
    <recommendedName>
        <fullName evidence="1">DUF4296 domain-containing protein</fullName>
    </recommendedName>
</protein>
<dbReference type="AlphaFoldDB" id="A0A1T5G2L3"/>
<evidence type="ECO:0000259" key="1">
    <source>
        <dbReference type="Pfam" id="PF14129"/>
    </source>
</evidence>
<sequence>MKKWSFLILFVLMACSKLVDKPKNLIPEDQMAEIMADFAINDQSYIFNQKDNREGATKFLLKKYKITSKDFSESYTYYVATDQLDAIVEQSKEYLFKKEPKLEDYIKKKEQANLPPEKTN</sequence>
<feature type="domain" description="DUF4296" evidence="1">
    <location>
        <begin position="22"/>
        <end position="99"/>
    </location>
</feature>
<dbReference type="EMBL" id="FUYZ01000009">
    <property type="protein sequence ID" value="SKC02514.1"/>
    <property type="molecule type" value="Genomic_DNA"/>
</dbReference>